<dbReference type="EMBL" id="BMTU01000010">
    <property type="protein sequence ID" value="GGQ95322.1"/>
    <property type="molecule type" value="Genomic_DNA"/>
</dbReference>
<evidence type="ECO:0008006" key="3">
    <source>
        <dbReference type="Google" id="ProtNLM"/>
    </source>
</evidence>
<reference evidence="1" key="2">
    <citation type="submission" date="2020-09" db="EMBL/GenBank/DDBJ databases">
        <authorList>
            <person name="Sun Q."/>
            <person name="Ohkuma M."/>
        </authorList>
    </citation>
    <scope>NUCLEOTIDE SEQUENCE</scope>
    <source>
        <strain evidence="1">JCM 4403</strain>
    </source>
</reference>
<sequence>MLHEWTNPLTLKVTQKRHPLTFRVRGLAPRGEEERELRGEEPTTMKTAVPCYYHLDVEVSPEKVGQVSRILAAHLRFWDLENLMEPVCGGAEMLLRAIAEHATDRNISIEMWWNGQHLITAVGDNNRALRPDQELRGCLQHIAACSDGWGCCATESGAKVIWFSQRARAGERVPLVPTAPDPRESEGLDLPRELSVTLLAGRVRTPGGLLEEAR</sequence>
<organism evidence="1 2">
    <name type="scientific">Streptomyces pilosus</name>
    <dbReference type="NCBI Taxonomy" id="28893"/>
    <lineage>
        <taxon>Bacteria</taxon>
        <taxon>Bacillati</taxon>
        <taxon>Actinomycetota</taxon>
        <taxon>Actinomycetes</taxon>
        <taxon>Kitasatosporales</taxon>
        <taxon>Streptomycetaceae</taxon>
        <taxon>Streptomyces</taxon>
    </lineage>
</organism>
<dbReference type="AlphaFoldDB" id="A0A918BXL0"/>
<protein>
    <recommendedName>
        <fullName evidence="3">Pep a2</fullName>
    </recommendedName>
</protein>
<name>A0A918BXL0_9ACTN</name>
<proteinExistence type="predicted"/>
<gene>
    <name evidence="1" type="ORF">GCM10010280_48820</name>
</gene>
<evidence type="ECO:0000313" key="1">
    <source>
        <dbReference type="EMBL" id="GGQ95322.1"/>
    </source>
</evidence>
<evidence type="ECO:0000313" key="2">
    <source>
        <dbReference type="Proteomes" id="UP000656732"/>
    </source>
</evidence>
<keyword evidence="2" id="KW-1185">Reference proteome</keyword>
<comment type="caution">
    <text evidence="1">The sequence shown here is derived from an EMBL/GenBank/DDBJ whole genome shotgun (WGS) entry which is preliminary data.</text>
</comment>
<reference evidence="1" key="1">
    <citation type="journal article" date="2014" name="Int. J. Syst. Evol. Microbiol.">
        <title>Complete genome sequence of Corynebacterium casei LMG S-19264T (=DSM 44701T), isolated from a smear-ripened cheese.</title>
        <authorList>
            <consortium name="US DOE Joint Genome Institute (JGI-PGF)"/>
            <person name="Walter F."/>
            <person name="Albersmeier A."/>
            <person name="Kalinowski J."/>
            <person name="Ruckert C."/>
        </authorList>
    </citation>
    <scope>NUCLEOTIDE SEQUENCE</scope>
    <source>
        <strain evidence="1">JCM 4403</strain>
    </source>
</reference>
<accession>A0A918BXL0</accession>
<dbReference type="Proteomes" id="UP000656732">
    <property type="component" value="Unassembled WGS sequence"/>
</dbReference>